<evidence type="ECO:0000256" key="3">
    <source>
        <dbReference type="ARBA" id="ARBA00023065"/>
    </source>
</evidence>
<proteinExistence type="inferred from homology"/>
<accession>A0A9W8A7F6</accession>
<evidence type="ECO:0000256" key="1">
    <source>
        <dbReference type="ARBA" id="ARBA00005901"/>
    </source>
</evidence>
<reference evidence="4" key="1">
    <citation type="submission" date="2022-07" db="EMBL/GenBank/DDBJ databases">
        <title>Phylogenomic reconstructions and comparative analyses of Kickxellomycotina fungi.</title>
        <authorList>
            <person name="Reynolds N.K."/>
            <person name="Stajich J.E."/>
            <person name="Barry K."/>
            <person name="Grigoriev I.V."/>
            <person name="Crous P."/>
            <person name="Smith M.E."/>
        </authorList>
    </citation>
    <scope>NUCLEOTIDE SEQUENCE</scope>
    <source>
        <strain evidence="4">RSA 861</strain>
    </source>
</reference>
<dbReference type="InterPro" id="IPR002842">
    <property type="entry name" value="ATPase_V1_Esu"/>
</dbReference>
<keyword evidence="3" id="KW-0406">Ion transport</keyword>
<name>A0A9W8A7F6_9FUNG</name>
<dbReference type="GO" id="GO:0046961">
    <property type="term" value="F:proton-transporting ATPase activity, rotational mechanism"/>
    <property type="evidence" value="ECO:0007669"/>
    <property type="project" value="InterPro"/>
</dbReference>
<keyword evidence="5" id="KW-1185">Reference proteome</keyword>
<sequence length="229" mass="26304">MSRAMNDEEVYSEMRKMVAFIKQEALEKAREIKVKADEEFNIEKAKLVRQESVNIENTFNRKVKQVEVQKRITQSNMKNQARLVVLARRQDMVDGLFAEAARRLHTLAKDQGKEYPETLRKLVLEGLFKLMDTHVTIECREMDKAAAQQAIKAAAKDYEETLGRQVTVKLDEENYLPESCGGGIAVTSLNGRIRIQNTLESRLALVSEQMLPEIRVMLFGHSPSRKFFN</sequence>
<dbReference type="GO" id="GO:0033178">
    <property type="term" value="C:proton-transporting two-sector ATPase complex, catalytic domain"/>
    <property type="evidence" value="ECO:0007669"/>
    <property type="project" value="InterPro"/>
</dbReference>
<organism evidence="4 5">
    <name type="scientific">Tieghemiomyces parasiticus</name>
    <dbReference type="NCBI Taxonomy" id="78921"/>
    <lineage>
        <taxon>Eukaryota</taxon>
        <taxon>Fungi</taxon>
        <taxon>Fungi incertae sedis</taxon>
        <taxon>Zoopagomycota</taxon>
        <taxon>Kickxellomycotina</taxon>
        <taxon>Dimargaritomycetes</taxon>
        <taxon>Dimargaritales</taxon>
        <taxon>Dimargaritaceae</taxon>
        <taxon>Tieghemiomyces</taxon>
    </lineage>
</organism>
<dbReference type="Proteomes" id="UP001150569">
    <property type="component" value="Unassembled WGS sequence"/>
</dbReference>
<evidence type="ECO:0000313" key="5">
    <source>
        <dbReference type="Proteomes" id="UP001150569"/>
    </source>
</evidence>
<dbReference type="Pfam" id="PF01991">
    <property type="entry name" value="vATP-synt_E"/>
    <property type="match status" value="1"/>
</dbReference>
<dbReference type="EMBL" id="JANBPT010000486">
    <property type="protein sequence ID" value="KAJ1919024.1"/>
    <property type="molecule type" value="Genomic_DNA"/>
</dbReference>
<dbReference type="Gene3D" id="6.10.250.1620">
    <property type="match status" value="1"/>
</dbReference>
<protein>
    <submittedName>
        <fullName evidence="4">V-ATPase V1 sector subunit E</fullName>
    </submittedName>
</protein>
<dbReference type="AlphaFoldDB" id="A0A9W8A7F6"/>
<dbReference type="HAMAP" id="MF_00311">
    <property type="entry name" value="ATP_synth_E_arch"/>
    <property type="match status" value="1"/>
</dbReference>
<dbReference type="OrthoDB" id="10263003at2759"/>
<dbReference type="InterPro" id="IPR038495">
    <property type="entry name" value="ATPase_E_C"/>
</dbReference>
<dbReference type="PANTHER" id="PTHR45715">
    <property type="entry name" value="ATPASE H+-TRANSPORTING V1 SUBUNIT E1A-RELATED"/>
    <property type="match status" value="1"/>
</dbReference>
<dbReference type="Gene3D" id="3.30.2320.30">
    <property type="entry name" value="ATP synthase, E subunit, C-terminal"/>
    <property type="match status" value="1"/>
</dbReference>
<evidence type="ECO:0000313" key="4">
    <source>
        <dbReference type="EMBL" id="KAJ1919024.1"/>
    </source>
</evidence>
<dbReference type="SUPFAM" id="SSF160527">
    <property type="entry name" value="V-type ATPase subunit E-like"/>
    <property type="match status" value="1"/>
</dbReference>
<gene>
    <name evidence="4" type="primary">VMA4_1</name>
    <name evidence="4" type="ORF">IWQ60_007351</name>
</gene>
<evidence type="ECO:0000256" key="2">
    <source>
        <dbReference type="ARBA" id="ARBA00022448"/>
    </source>
</evidence>
<comment type="caution">
    <text evidence="4">The sequence shown here is derived from an EMBL/GenBank/DDBJ whole genome shotgun (WGS) entry which is preliminary data.</text>
</comment>
<keyword evidence="2" id="KW-0813">Transport</keyword>
<comment type="similarity">
    <text evidence="1">Belongs to the V-ATPase E subunit family.</text>
</comment>